<dbReference type="Pfam" id="PF05257">
    <property type="entry name" value="CHAP"/>
    <property type="match status" value="1"/>
</dbReference>
<evidence type="ECO:0000313" key="4">
    <source>
        <dbReference type="Proteomes" id="UP000016521"/>
    </source>
</evidence>
<dbReference type="Gene3D" id="3.90.1720.10">
    <property type="entry name" value="endopeptidase domain like (from Nostoc punctiforme)"/>
    <property type="match status" value="1"/>
</dbReference>
<keyword evidence="1" id="KW-0732">Signal</keyword>
<proteinExistence type="predicted"/>
<evidence type="ECO:0000259" key="2">
    <source>
        <dbReference type="PROSITE" id="PS50911"/>
    </source>
</evidence>
<feature type="signal peptide" evidence="1">
    <location>
        <begin position="1"/>
        <end position="25"/>
    </location>
</feature>
<sequence>MKKSRNLKQSILLASIGFFASQSQAVDYCGGQTSINNPFPCCTSADEVEGNCTWFAWKKAKDVWGHSLQLNDYPRHAYRWDVDSYKAINKSSGYIYRREPALNSVAIRDSRNGDYGHVAWVANIDGNNLTVQEQNCESNNQYPNGIVRNRSFFNNYLLGMRVQDFWVSGHRIAADPDATISRPNFDAQFKVKNITNSTPYHFRHIALAVHDANGNFLFNMKKYDSSNRSSDAIYTLSELSDNNYALSGGEISRSARAVAYFNQPGQFRVVAKIRWIDNSWTEVGHQDITVE</sequence>
<dbReference type="EMBL" id="CP011925">
    <property type="protein sequence ID" value="ATD09681.1"/>
    <property type="molecule type" value="Genomic_DNA"/>
</dbReference>
<feature type="chain" id="PRO_5047081502" description="Peptidase C51 domain-containing protein" evidence="1">
    <location>
        <begin position="26"/>
        <end position="291"/>
    </location>
</feature>
<dbReference type="Proteomes" id="UP000016521">
    <property type="component" value="Chromosome II"/>
</dbReference>
<protein>
    <recommendedName>
        <fullName evidence="2">Peptidase C51 domain-containing protein</fullName>
    </recommendedName>
</protein>
<keyword evidence="4" id="KW-1185">Reference proteome</keyword>
<dbReference type="InterPro" id="IPR038765">
    <property type="entry name" value="Papain-like_cys_pep_sf"/>
</dbReference>
<feature type="domain" description="Peptidase C51" evidence="2">
    <location>
        <begin position="27"/>
        <end position="158"/>
    </location>
</feature>
<organism evidence="3 4">
    <name type="scientific">Pseudoalteromonas piscicida</name>
    <dbReference type="NCBI Taxonomy" id="43662"/>
    <lineage>
        <taxon>Bacteria</taxon>
        <taxon>Pseudomonadati</taxon>
        <taxon>Pseudomonadota</taxon>
        <taxon>Gammaproteobacteria</taxon>
        <taxon>Alteromonadales</taxon>
        <taxon>Pseudoalteromonadaceae</taxon>
        <taxon>Pseudoalteromonas</taxon>
    </lineage>
</organism>
<dbReference type="PROSITE" id="PS50911">
    <property type="entry name" value="CHAP"/>
    <property type="match status" value="1"/>
</dbReference>
<name>A0ABM6NL92_PSEO7</name>
<reference evidence="3 4" key="1">
    <citation type="submission" date="2015-06" db="EMBL/GenBank/DDBJ databases">
        <authorList>
            <person name="Xie B.-B."/>
            <person name="Rong J.-C."/>
            <person name="Qin Q.-L."/>
            <person name="Zhang Y.-Z."/>
        </authorList>
    </citation>
    <scope>NUCLEOTIDE SEQUENCE [LARGE SCALE GENOMIC DNA]</scope>
    <source>
        <strain evidence="3 4">JCM 20779</strain>
    </source>
</reference>
<dbReference type="RefSeq" id="WP_010369837.1">
    <property type="nucleotide sequence ID" value="NZ_CP011925.1"/>
</dbReference>
<accession>A0ABM6NL92</accession>
<dbReference type="InterPro" id="IPR007921">
    <property type="entry name" value="CHAP_dom"/>
</dbReference>
<evidence type="ECO:0000256" key="1">
    <source>
        <dbReference type="SAM" id="SignalP"/>
    </source>
</evidence>
<gene>
    <name evidence="3" type="ORF">PPIS_b0541</name>
</gene>
<evidence type="ECO:0000313" key="3">
    <source>
        <dbReference type="EMBL" id="ATD09681.1"/>
    </source>
</evidence>
<dbReference type="SUPFAM" id="SSF54001">
    <property type="entry name" value="Cysteine proteinases"/>
    <property type="match status" value="1"/>
</dbReference>